<evidence type="ECO:0000313" key="3">
    <source>
        <dbReference type="Proteomes" id="UP000827092"/>
    </source>
</evidence>
<sequence>MGSPKTQRQKLKTPRSQRPQNPTPVDENKRKRFSKKILEIRSWQRIISIVTTTHSNISYNNVSGHNPTALSFSVWGASSNDDAMRCVFIPPPTSFGEALTVPVDFIWDCIVENWRIAE</sequence>
<dbReference type="EMBL" id="JAFNEN010000132">
    <property type="protein sequence ID" value="KAG8192963.1"/>
    <property type="molecule type" value="Genomic_DNA"/>
</dbReference>
<protein>
    <submittedName>
        <fullName evidence="2">Uncharacterized protein</fullName>
    </submittedName>
</protein>
<dbReference type="AlphaFoldDB" id="A0AAV6VB84"/>
<accession>A0AAV6VB84</accession>
<gene>
    <name evidence="2" type="ORF">JTE90_028086</name>
</gene>
<evidence type="ECO:0000313" key="2">
    <source>
        <dbReference type="EMBL" id="KAG8192963.1"/>
    </source>
</evidence>
<feature type="region of interest" description="Disordered" evidence="1">
    <location>
        <begin position="1"/>
        <end position="31"/>
    </location>
</feature>
<name>A0AAV6VB84_9ARAC</name>
<keyword evidence="3" id="KW-1185">Reference proteome</keyword>
<evidence type="ECO:0000256" key="1">
    <source>
        <dbReference type="SAM" id="MobiDB-lite"/>
    </source>
</evidence>
<proteinExistence type="predicted"/>
<comment type="caution">
    <text evidence="2">The sequence shown here is derived from an EMBL/GenBank/DDBJ whole genome shotgun (WGS) entry which is preliminary data.</text>
</comment>
<dbReference type="Proteomes" id="UP000827092">
    <property type="component" value="Unassembled WGS sequence"/>
</dbReference>
<reference evidence="2 3" key="1">
    <citation type="journal article" date="2022" name="Nat. Ecol. Evol.">
        <title>A masculinizing supergene underlies an exaggerated male reproductive morph in a spider.</title>
        <authorList>
            <person name="Hendrickx F."/>
            <person name="De Corte Z."/>
            <person name="Sonet G."/>
            <person name="Van Belleghem S.M."/>
            <person name="Kostlbacher S."/>
            <person name="Vangestel C."/>
        </authorList>
    </citation>
    <scope>NUCLEOTIDE SEQUENCE [LARGE SCALE GENOMIC DNA]</scope>
    <source>
        <strain evidence="2">W744_W776</strain>
    </source>
</reference>
<organism evidence="2 3">
    <name type="scientific">Oedothorax gibbosus</name>
    <dbReference type="NCBI Taxonomy" id="931172"/>
    <lineage>
        <taxon>Eukaryota</taxon>
        <taxon>Metazoa</taxon>
        <taxon>Ecdysozoa</taxon>
        <taxon>Arthropoda</taxon>
        <taxon>Chelicerata</taxon>
        <taxon>Arachnida</taxon>
        <taxon>Araneae</taxon>
        <taxon>Araneomorphae</taxon>
        <taxon>Entelegynae</taxon>
        <taxon>Araneoidea</taxon>
        <taxon>Linyphiidae</taxon>
        <taxon>Erigoninae</taxon>
        <taxon>Oedothorax</taxon>
    </lineage>
</organism>